<evidence type="ECO:0000313" key="6">
    <source>
        <dbReference type="EMBL" id="QDU92697.1"/>
    </source>
</evidence>
<dbReference type="InterPro" id="IPR011059">
    <property type="entry name" value="Metal-dep_hydrolase_composite"/>
</dbReference>
<dbReference type="InterPro" id="IPR024403">
    <property type="entry name" value="DHOase_cat"/>
</dbReference>
<reference evidence="6 7" key="1">
    <citation type="submission" date="2019-02" db="EMBL/GenBank/DDBJ databases">
        <title>Deep-cultivation of Planctomycetes and their phenomic and genomic characterization uncovers novel biology.</title>
        <authorList>
            <person name="Wiegand S."/>
            <person name="Jogler M."/>
            <person name="Boedeker C."/>
            <person name="Pinto D."/>
            <person name="Vollmers J."/>
            <person name="Rivas-Marin E."/>
            <person name="Kohn T."/>
            <person name="Peeters S.H."/>
            <person name="Heuer A."/>
            <person name="Rast P."/>
            <person name="Oberbeckmann S."/>
            <person name="Bunk B."/>
            <person name="Jeske O."/>
            <person name="Meyerdierks A."/>
            <person name="Storesund J.E."/>
            <person name="Kallscheuer N."/>
            <person name="Luecker S."/>
            <person name="Lage O.M."/>
            <person name="Pohl T."/>
            <person name="Merkel B.J."/>
            <person name="Hornburger P."/>
            <person name="Mueller R.-W."/>
            <person name="Bruemmer F."/>
            <person name="Labrenz M."/>
            <person name="Spormann A.M."/>
            <person name="Op den Camp H."/>
            <person name="Overmann J."/>
            <person name="Amann R."/>
            <person name="Jetten M.S.M."/>
            <person name="Mascher T."/>
            <person name="Medema M.H."/>
            <person name="Devos D.P."/>
            <person name="Kaster A.-K."/>
            <person name="Ovreas L."/>
            <person name="Rohde M."/>
            <person name="Galperin M.Y."/>
            <person name="Jogler C."/>
        </authorList>
    </citation>
    <scope>NUCLEOTIDE SEQUENCE [LARGE SCALE GENOMIC DNA]</scope>
    <source>
        <strain evidence="6 7">Pla85_3_4</strain>
    </source>
</reference>
<dbReference type="Gene3D" id="3.20.20.140">
    <property type="entry name" value="Metal-dependent hydrolases"/>
    <property type="match status" value="1"/>
</dbReference>
<dbReference type="InterPro" id="IPR004722">
    <property type="entry name" value="DHOase"/>
</dbReference>
<organism evidence="6 7">
    <name type="scientific">Lignipirellula cremea</name>
    <dbReference type="NCBI Taxonomy" id="2528010"/>
    <lineage>
        <taxon>Bacteria</taxon>
        <taxon>Pseudomonadati</taxon>
        <taxon>Planctomycetota</taxon>
        <taxon>Planctomycetia</taxon>
        <taxon>Pirellulales</taxon>
        <taxon>Pirellulaceae</taxon>
        <taxon>Lignipirellula</taxon>
    </lineage>
</organism>
<evidence type="ECO:0000259" key="4">
    <source>
        <dbReference type="Pfam" id="PF07969"/>
    </source>
</evidence>
<dbReference type="OrthoDB" id="9765462at2"/>
<comment type="cofactor">
    <cofactor evidence="3">
        <name>Zn(2+)</name>
        <dbReference type="ChEBI" id="CHEBI:29105"/>
    </cofactor>
    <text evidence="3">Binds 2 Zn(2+) ions per subunit.</text>
</comment>
<sequence length="429" mass="46528">MPRLLIENGRLIDPSQELDRVGNLLIEDGRIAAYDVSPHGDEQRIDAAGRIVAPGLIDLHVQLREPGAEEDETVATGSAAALAGGFTSIVCLPNTAPPIDTPAGVQYVRQRANRAAGCNVFVLASVSKERAGEELSEIGALVEAGAVGFTDAPRPIHNAELLRRAFQYSSMFDKPVFNHPEMLELSRGGVMHEGLVSLVLGLPGMPAEAEDVMTARDLRLAEATGGRLHLMNISTSGSVDLIRRAKDRGVAVTAEICSQHFTLTDESMRTFDPNCKVIPPFRSEDHIAACIQGLRDGVIDVICSGHAPRALEKKMQELDQAPYGMINLETALALAITRLIYVEGFSWSQLLATMTCNPARVLRLEKGTLQIGADADVTIINPDREWEVQPPYISKSANTPLRGRRLRGKAEHVVVGGEVKYSDRQHSLK</sequence>
<dbReference type="RefSeq" id="WP_145048874.1">
    <property type="nucleotide sequence ID" value="NZ_CP036433.1"/>
</dbReference>
<evidence type="ECO:0000256" key="1">
    <source>
        <dbReference type="ARBA" id="ARBA00022833"/>
    </source>
</evidence>
<comment type="catalytic activity">
    <reaction evidence="3">
        <text>(S)-dihydroorotate + H2O = N-carbamoyl-L-aspartate + H(+)</text>
        <dbReference type="Rhea" id="RHEA:24296"/>
        <dbReference type="ChEBI" id="CHEBI:15377"/>
        <dbReference type="ChEBI" id="CHEBI:15378"/>
        <dbReference type="ChEBI" id="CHEBI:30864"/>
        <dbReference type="ChEBI" id="CHEBI:32814"/>
        <dbReference type="EC" id="3.5.2.3"/>
    </reaction>
</comment>
<dbReference type="NCBIfam" id="TIGR00857">
    <property type="entry name" value="pyrC_multi"/>
    <property type="match status" value="1"/>
</dbReference>
<dbReference type="Pfam" id="PF12890">
    <property type="entry name" value="DHOase"/>
    <property type="match status" value="1"/>
</dbReference>
<keyword evidence="1 3" id="KW-0862">Zinc</keyword>
<dbReference type="UniPathway" id="UPA00070">
    <property type="reaction ID" value="UER00117"/>
</dbReference>
<feature type="domain" description="Dihydroorotase catalytic" evidence="5">
    <location>
        <begin position="49"/>
        <end position="236"/>
    </location>
</feature>
<dbReference type="CDD" id="cd01317">
    <property type="entry name" value="DHOase_IIa"/>
    <property type="match status" value="1"/>
</dbReference>
<dbReference type="GO" id="GO:0008270">
    <property type="term" value="F:zinc ion binding"/>
    <property type="evidence" value="ECO:0007669"/>
    <property type="project" value="UniProtKB-UniRule"/>
</dbReference>
<comment type="similarity">
    <text evidence="3">Belongs to the metallo-dependent hydrolases superfamily. DHOase family. Class I DHOase subfamily.</text>
</comment>
<name>A0A518DLI1_9BACT</name>
<keyword evidence="2 3" id="KW-0665">Pyrimidine biosynthesis</keyword>
<dbReference type="SUPFAM" id="SSF51338">
    <property type="entry name" value="Composite domain of metallo-dependent hydrolases"/>
    <property type="match status" value="1"/>
</dbReference>
<dbReference type="PANTHER" id="PTHR43668:SF2">
    <property type="entry name" value="ALLANTOINASE"/>
    <property type="match status" value="1"/>
</dbReference>
<dbReference type="SUPFAM" id="SSF51556">
    <property type="entry name" value="Metallo-dependent hydrolases"/>
    <property type="match status" value="1"/>
</dbReference>
<comment type="caution">
    <text evidence="3">Lacks conserved residue(s) required for the propagation of feature annotation.</text>
</comment>
<dbReference type="Pfam" id="PF07969">
    <property type="entry name" value="Amidohydro_3"/>
    <property type="match status" value="1"/>
</dbReference>
<dbReference type="PANTHER" id="PTHR43668">
    <property type="entry name" value="ALLANTOINASE"/>
    <property type="match status" value="1"/>
</dbReference>
<proteinExistence type="inferred from homology"/>
<dbReference type="EMBL" id="CP036433">
    <property type="protein sequence ID" value="QDU92697.1"/>
    <property type="molecule type" value="Genomic_DNA"/>
</dbReference>
<dbReference type="GO" id="GO:0044205">
    <property type="term" value="P:'de novo' UMP biosynthetic process"/>
    <property type="evidence" value="ECO:0007669"/>
    <property type="project" value="UniProtKB-UniRule"/>
</dbReference>
<evidence type="ECO:0000256" key="2">
    <source>
        <dbReference type="ARBA" id="ARBA00022975"/>
    </source>
</evidence>
<evidence type="ECO:0000313" key="7">
    <source>
        <dbReference type="Proteomes" id="UP000317648"/>
    </source>
</evidence>
<keyword evidence="3" id="KW-0479">Metal-binding</keyword>
<dbReference type="InterPro" id="IPR013108">
    <property type="entry name" value="Amidohydro_3"/>
</dbReference>
<feature type="binding site" evidence="3">
    <location>
        <position position="179"/>
    </location>
    <ligand>
        <name>Zn(2+)</name>
        <dbReference type="ChEBI" id="CHEBI:29105"/>
        <label>2</label>
    </ligand>
</feature>
<dbReference type="GO" id="GO:0005737">
    <property type="term" value="C:cytoplasm"/>
    <property type="evidence" value="ECO:0007669"/>
    <property type="project" value="TreeGrafter"/>
</dbReference>
<comment type="function">
    <text evidence="3">Catalyzes the reversible cyclization of carbamoyl aspartate to dihydroorotate.</text>
</comment>
<dbReference type="GO" id="GO:0004038">
    <property type="term" value="F:allantoinase activity"/>
    <property type="evidence" value="ECO:0007669"/>
    <property type="project" value="TreeGrafter"/>
</dbReference>
<dbReference type="InterPro" id="IPR032466">
    <property type="entry name" value="Metal_Hydrolase"/>
</dbReference>
<feature type="domain" description="Amidohydrolase 3" evidence="4">
    <location>
        <begin position="343"/>
        <end position="419"/>
    </location>
</feature>
<comment type="pathway">
    <text evidence="3">Pyrimidine metabolism; UMP biosynthesis via de novo pathway; (S)-dihydroorotate from bicarbonate: step 3/3.</text>
</comment>
<keyword evidence="3 6" id="KW-0378">Hydrolase</keyword>
<accession>A0A518DLI1</accession>
<dbReference type="InterPro" id="IPR050138">
    <property type="entry name" value="DHOase/Allantoinase_Hydrolase"/>
</dbReference>
<dbReference type="EC" id="3.5.2.3" evidence="3"/>
<dbReference type="GO" id="GO:0006145">
    <property type="term" value="P:purine nucleobase catabolic process"/>
    <property type="evidence" value="ECO:0007669"/>
    <property type="project" value="TreeGrafter"/>
</dbReference>
<feature type="binding site" evidence="3">
    <location>
        <position position="94"/>
    </location>
    <ligand>
        <name>substrate</name>
    </ligand>
</feature>
<protein>
    <recommendedName>
        <fullName evidence="3">Dihydroorotase</fullName>
        <shortName evidence="3">DHOase</shortName>
        <ecNumber evidence="3">3.5.2.3</ecNumber>
    </recommendedName>
</protein>
<dbReference type="Gene3D" id="2.30.40.10">
    <property type="entry name" value="Urease, subunit C, domain 1"/>
    <property type="match status" value="1"/>
</dbReference>
<evidence type="ECO:0000259" key="5">
    <source>
        <dbReference type="Pfam" id="PF12890"/>
    </source>
</evidence>
<dbReference type="AlphaFoldDB" id="A0A518DLI1"/>
<dbReference type="KEGG" id="lcre:Pla8534_04450"/>
<dbReference type="Proteomes" id="UP000317648">
    <property type="component" value="Chromosome"/>
</dbReference>
<gene>
    <name evidence="6" type="primary">pyrC_1</name>
    <name evidence="3" type="synonym">pyrC</name>
    <name evidence="6" type="ORF">Pla8534_04450</name>
</gene>
<evidence type="ECO:0000256" key="3">
    <source>
        <dbReference type="HAMAP-Rule" id="MF_00220"/>
    </source>
</evidence>
<keyword evidence="7" id="KW-1185">Reference proteome</keyword>
<dbReference type="HAMAP" id="MF_00220_B">
    <property type="entry name" value="PyrC_classI_B"/>
    <property type="match status" value="1"/>
</dbReference>
<feature type="binding site" evidence="3">
    <location>
        <position position="60"/>
    </location>
    <ligand>
        <name>Zn(2+)</name>
        <dbReference type="ChEBI" id="CHEBI:29105"/>
        <label>1</label>
    </ligand>
</feature>
<dbReference type="GO" id="GO:0004151">
    <property type="term" value="F:dihydroorotase activity"/>
    <property type="evidence" value="ECO:0007669"/>
    <property type="project" value="UniProtKB-UniRule"/>
</dbReference>